<feature type="compositionally biased region" description="Basic and acidic residues" evidence="8">
    <location>
        <begin position="1388"/>
        <end position="1410"/>
    </location>
</feature>
<evidence type="ECO:0000256" key="3">
    <source>
        <dbReference type="ARBA" id="ARBA00022741"/>
    </source>
</evidence>
<dbReference type="InterPro" id="IPR036961">
    <property type="entry name" value="Kinesin_motor_dom_sf"/>
</dbReference>
<dbReference type="PANTHER" id="PTHR47969:SF15">
    <property type="entry name" value="CHROMOSOME-ASSOCIATED KINESIN KIF4A-RELATED"/>
    <property type="match status" value="1"/>
</dbReference>
<evidence type="ECO:0000313" key="10">
    <source>
        <dbReference type="EMBL" id="GMI05236.1"/>
    </source>
</evidence>
<dbReference type="Pfam" id="PF00225">
    <property type="entry name" value="Kinesin"/>
    <property type="match status" value="1"/>
</dbReference>
<name>A0A9W7CII3_9STRA</name>
<dbReference type="SMART" id="SM00129">
    <property type="entry name" value="KISc"/>
    <property type="match status" value="1"/>
</dbReference>
<dbReference type="GO" id="GO:0005875">
    <property type="term" value="C:microtubule associated complex"/>
    <property type="evidence" value="ECO:0007669"/>
    <property type="project" value="TreeGrafter"/>
</dbReference>
<accession>A0A9W7CII3</accession>
<evidence type="ECO:0000256" key="2">
    <source>
        <dbReference type="ARBA" id="ARBA00022490"/>
    </source>
</evidence>
<feature type="coiled-coil region" evidence="7">
    <location>
        <begin position="667"/>
        <end position="765"/>
    </location>
</feature>
<dbReference type="Pfam" id="PF25764">
    <property type="entry name" value="KIF21A_4th"/>
    <property type="match status" value="1"/>
</dbReference>
<feature type="compositionally biased region" description="Pro residues" evidence="8">
    <location>
        <begin position="1342"/>
        <end position="1352"/>
    </location>
</feature>
<evidence type="ECO:0000256" key="6">
    <source>
        <dbReference type="PROSITE-ProRule" id="PRU00283"/>
    </source>
</evidence>
<evidence type="ECO:0000313" key="11">
    <source>
        <dbReference type="Proteomes" id="UP001165122"/>
    </source>
</evidence>
<feature type="region of interest" description="Disordered" evidence="8">
    <location>
        <begin position="1163"/>
        <end position="1251"/>
    </location>
</feature>
<dbReference type="EMBL" id="BRXW01000082">
    <property type="protein sequence ID" value="GMI05236.1"/>
    <property type="molecule type" value="Genomic_DNA"/>
</dbReference>
<feature type="compositionally biased region" description="Gly residues" evidence="8">
    <location>
        <begin position="1513"/>
        <end position="1535"/>
    </location>
</feature>
<evidence type="ECO:0000259" key="9">
    <source>
        <dbReference type="PROSITE" id="PS50067"/>
    </source>
</evidence>
<evidence type="ECO:0000256" key="4">
    <source>
        <dbReference type="ARBA" id="ARBA00022840"/>
    </source>
</evidence>
<dbReference type="GO" id="GO:0008017">
    <property type="term" value="F:microtubule binding"/>
    <property type="evidence" value="ECO:0007669"/>
    <property type="project" value="InterPro"/>
</dbReference>
<feature type="compositionally biased region" description="Low complexity" evidence="8">
    <location>
        <begin position="1432"/>
        <end position="1445"/>
    </location>
</feature>
<evidence type="ECO:0000256" key="8">
    <source>
        <dbReference type="SAM" id="MobiDB-lite"/>
    </source>
</evidence>
<feature type="coiled-coil region" evidence="7">
    <location>
        <begin position="555"/>
        <end position="582"/>
    </location>
</feature>
<feature type="domain" description="Kinesin motor" evidence="9">
    <location>
        <begin position="29"/>
        <end position="422"/>
    </location>
</feature>
<proteinExistence type="inferred from homology"/>
<dbReference type="PROSITE" id="PS00411">
    <property type="entry name" value="KINESIN_MOTOR_1"/>
    <property type="match status" value="1"/>
</dbReference>
<dbReference type="GO" id="GO:0007018">
    <property type="term" value="P:microtubule-based movement"/>
    <property type="evidence" value="ECO:0007669"/>
    <property type="project" value="InterPro"/>
</dbReference>
<feature type="compositionally biased region" description="Polar residues" evidence="8">
    <location>
        <begin position="1183"/>
        <end position="1195"/>
    </location>
</feature>
<dbReference type="GO" id="GO:0005737">
    <property type="term" value="C:cytoplasm"/>
    <property type="evidence" value="ECO:0007669"/>
    <property type="project" value="UniProtKB-SubCell"/>
</dbReference>
<protein>
    <recommendedName>
        <fullName evidence="9">Kinesin motor domain-containing protein</fullName>
    </recommendedName>
</protein>
<dbReference type="InterPro" id="IPR027417">
    <property type="entry name" value="P-loop_NTPase"/>
</dbReference>
<gene>
    <name evidence="10" type="ORF">TrLO_g13158</name>
</gene>
<keyword evidence="6" id="KW-0505">Motor protein</keyword>
<feature type="region of interest" description="Disordered" evidence="8">
    <location>
        <begin position="142"/>
        <end position="163"/>
    </location>
</feature>
<sequence length="1560" mass="172790">MSASSSPPITAMPVPSVPPPVSSGPTPESIRVLVRLRPAPTSSCHVSSPPNPILSIAKQQFAFDSIFEPNVSTRECYDGEIKGVVSQALEGYNSCVLCYGQTGSGKTHTVMGSIVEGREEDGVLGLAATDVFKSLEDKKLEVESNEENSTLPGKEQTGDGETEFFSSCRSSEIETTQTETDVAEQPITEFSYTVSITFLEVYGEEVRDLLHKERSSIQLRDVFEPKLNGSGSQMEATGEVSLVGCTDREVKTTSDCIKGAVEGMERRATGSTNMNLHSSRSHAVFQIYVTQNTTVTGATILATTKKEKTVTTTTSKITFVDLAGSERQKKSGASGSRLAEGININKGLLVLGNVISSLSEIGRGEGSTNIHVPFRESKLTRILRSSLSGNSRTIFVACCSPDVRDVDETICCLRYADRAKSIKVHAKKNVQNNDEGRSARRRLIRLVKIFIGDFGKQPSGLDKDEVDALKEANEEEIEGTEWFAGANAGPKRAKPKARRRDEAVPLEEVERLEHLVRTYRNEISDVNEQLYSCKAELEYAKMTVLRSDGDDFLQSVELKGKIEEYERTVGLLKEQLKELRGQRGIKNEVEYETLELSAVAKMYFTDSDDSDDEESEDFKSFTLRENTMTSHLNDINDTITAKEELMGQLMGSRRKFEAMRGFYENKLVEMGKKLSEDEKEKETLKKEIEKISKEGKGGNLKTLQKQLAEKEHQISRLRNQKKELQNLTRVEARNEKHVARLKAEVDSMKREKVNLTKRIDDERRNGRLALEKARKDGDKIKREGYRWKQEAGRQRVIADNAKKMSKLRLEDANRTRSKYREAERVLRMQTLKRGVMKRAGLDGILLGRRSMSVSGPGSGVNHEELRRWLGGRLEDVSKKEAAADKLAMEWEERMELIEALDAETILDKREVLEKALAKKEGRIRQLSKMLGKGMLGEAKDTGQKDRGKRDVSFLTSREFKALHADKQVTVETAETAMKTLFGMVVRERRRVASLAKSISMFEARAVKAERDINMEKDVVDETRCRAELEKSEAARDHEQNLTSLMMMVSEAHEGSNPNDDSDNGDVSPQSSRMAIMEERVKVLKERVEAGNKEREELKAYKMMERALNSALQEKNKECDKVTEERDELKRALRREKQANKEKEITIKREREMMSLTLMDAGVNKQRPQREPPAPPPPQHLQQGRRNSNPGASPSEMQAAAAAARKVKQQHNAGRRLTTKDFASPPSGFGDLSRIGGVAPNSDDSDDEEMPDWANDIMSDLALIAEGVVPESLLNSSEPPGNQTINDENNLMIDADLANAKGGVVGVGRKKDSRGVFQRLMSPSQATGIHKHRNSKTDRMQPPQMPPPPPPPLQAGGEDPTLRRSPVSTELDAVKAASAVVHGQKGSHKSLESMRFSRDSHQSRESRESKDSGAFQLSQPQTMTSQELRLAFAMEAAGGVPGGEEAFPLDDGGGKDGGRRKEKLQEYVNQNVFDRLQKRPTISQRLKHGDGDGGGGGEGRASPDPDVWSKDEGGGGGGGDNSFNESGGGGGGGGRRGSARRSSLDKGVKVVQVNLSEKGFR</sequence>
<dbReference type="InterPro" id="IPR019821">
    <property type="entry name" value="Kinesin_motor_CS"/>
</dbReference>
<comment type="caution">
    <text evidence="10">The sequence shown here is derived from an EMBL/GenBank/DDBJ whole genome shotgun (WGS) entry which is preliminary data.</text>
</comment>
<dbReference type="SUPFAM" id="SSF52540">
    <property type="entry name" value="P-loop containing nucleoside triphosphate hydrolases"/>
    <property type="match status" value="1"/>
</dbReference>
<dbReference type="Proteomes" id="UP001165122">
    <property type="component" value="Unassembled WGS sequence"/>
</dbReference>
<comment type="subcellular location">
    <subcellularLocation>
        <location evidence="1">Cytoplasm</location>
    </subcellularLocation>
</comment>
<dbReference type="PROSITE" id="PS50067">
    <property type="entry name" value="KINESIN_MOTOR_2"/>
    <property type="match status" value="1"/>
</dbReference>
<dbReference type="InterPro" id="IPR027640">
    <property type="entry name" value="Kinesin-like_fam"/>
</dbReference>
<keyword evidence="2" id="KW-0963">Cytoplasm</keyword>
<feature type="compositionally biased region" description="Low complexity" evidence="8">
    <location>
        <begin position="1054"/>
        <end position="1068"/>
    </location>
</feature>
<dbReference type="InterPro" id="IPR001752">
    <property type="entry name" value="Kinesin_motor_dom"/>
</dbReference>
<keyword evidence="11" id="KW-1185">Reference proteome</keyword>
<feature type="compositionally biased region" description="Basic and acidic residues" evidence="8">
    <location>
        <begin position="1451"/>
        <end position="1464"/>
    </location>
</feature>
<dbReference type="GO" id="GO:0003777">
    <property type="term" value="F:microtubule motor activity"/>
    <property type="evidence" value="ECO:0007669"/>
    <property type="project" value="InterPro"/>
</dbReference>
<dbReference type="PRINTS" id="PR00380">
    <property type="entry name" value="KINESINHEAVY"/>
</dbReference>
<dbReference type="Gene3D" id="3.40.850.10">
    <property type="entry name" value="Kinesin motor domain"/>
    <property type="match status" value="1"/>
</dbReference>
<evidence type="ECO:0000256" key="1">
    <source>
        <dbReference type="ARBA" id="ARBA00004496"/>
    </source>
</evidence>
<feature type="coiled-coil region" evidence="7">
    <location>
        <begin position="1073"/>
        <end position="1152"/>
    </location>
</feature>
<dbReference type="GO" id="GO:0007052">
    <property type="term" value="P:mitotic spindle organization"/>
    <property type="evidence" value="ECO:0007669"/>
    <property type="project" value="TreeGrafter"/>
</dbReference>
<dbReference type="OrthoDB" id="3176171at2759"/>
<keyword evidence="4 6" id="KW-0067">ATP-binding</keyword>
<feature type="region of interest" description="Disordered" evidence="8">
    <location>
        <begin position="1"/>
        <end position="27"/>
    </location>
</feature>
<feature type="compositionally biased region" description="Basic and acidic residues" evidence="8">
    <location>
        <begin position="1500"/>
        <end position="1512"/>
    </location>
</feature>
<feature type="compositionally biased region" description="Polar residues" evidence="8">
    <location>
        <begin position="1414"/>
        <end position="1426"/>
    </location>
</feature>
<evidence type="ECO:0000256" key="5">
    <source>
        <dbReference type="ARBA" id="ARBA00023054"/>
    </source>
</evidence>
<comment type="similarity">
    <text evidence="6">Belongs to the TRAFAC class myosin-kinesin ATPase superfamily. Kinesin family.</text>
</comment>
<keyword evidence="5 7" id="KW-0175">Coiled coil</keyword>
<reference evidence="11" key="1">
    <citation type="journal article" date="2023" name="Commun. Biol.">
        <title>Genome analysis of Parmales, the sister group of diatoms, reveals the evolutionary specialization of diatoms from phago-mixotrophs to photoautotrophs.</title>
        <authorList>
            <person name="Ban H."/>
            <person name="Sato S."/>
            <person name="Yoshikawa S."/>
            <person name="Yamada K."/>
            <person name="Nakamura Y."/>
            <person name="Ichinomiya M."/>
            <person name="Sato N."/>
            <person name="Blanc-Mathieu R."/>
            <person name="Endo H."/>
            <person name="Kuwata A."/>
            <person name="Ogata H."/>
        </authorList>
    </citation>
    <scope>NUCLEOTIDE SEQUENCE [LARGE SCALE GENOMIC DNA]</scope>
    <source>
        <strain evidence="11">NIES 3700</strain>
    </source>
</reference>
<dbReference type="PANTHER" id="PTHR47969">
    <property type="entry name" value="CHROMOSOME-ASSOCIATED KINESIN KIF4A-RELATED"/>
    <property type="match status" value="1"/>
</dbReference>
<dbReference type="GO" id="GO:0051231">
    <property type="term" value="P:spindle elongation"/>
    <property type="evidence" value="ECO:0007669"/>
    <property type="project" value="TreeGrafter"/>
</dbReference>
<dbReference type="GO" id="GO:0005524">
    <property type="term" value="F:ATP binding"/>
    <property type="evidence" value="ECO:0007669"/>
    <property type="project" value="UniProtKB-UniRule"/>
</dbReference>
<evidence type="ECO:0000256" key="7">
    <source>
        <dbReference type="SAM" id="Coils"/>
    </source>
</evidence>
<feature type="binding site" evidence="6">
    <location>
        <begin position="100"/>
        <end position="107"/>
    </location>
    <ligand>
        <name>ATP</name>
        <dbReference type="ChEBI" id="CHEBI:30616"/>
    </ligand>
</feature>
<organism evidence="10 11">
    <name type="scientific">Triparma laevis f. longispina</name>
    <dbReference type="NCBI Taxonomy" id="1714387"/>
    <lineage>
        <taxon>Eukaryota</taxon>
        <taxon>Sar</taxon>
        <taxon>Stramenopiles</taxon>
        <taxon>Ochrophyta</taxon>
        <taxon>Bolidophyceae</taxon>
        <taxon>Parmales</taxon>
        <taxon>Triparmaceae</taxon>
        <taxon>Triparma</taxon>
    </lineage>
</organism>
<keyword evidence="3 6" id="KW-0547">Nucleotide-binding</keyword>
<feature type="region of interest" description="Disordered" evidence="8">
    <location>
        <begin position="1051"/>
        <end position="1072"/>
    </location>
</feature>
<feature type="region of interest" description="Disordered" evidence="8">
    <location>
        <begin position="1304"/>
        <end position="1560"/>
    </location>
</feature>